<evidence type="ECO:0000313" key="12">
    <source>
        <dbReference type="Proteomes" id="UP000830375"/>
    </source>
</evidence>
<dbReference type="SUPFAM" id="SSF53098">
    <property type="entry name" value="Ribonuclease H-like"/>
    <property type="match status" value="1"/>
</dbReference>
<evidence type="ECO:0000256" key="3">
    <source>
        <dbReference type="ARBA" id="ARBA00022801"/>
    </source>
</evidence>
<gene>
    <name evidence="11" type="ORF">H4Q32_028349</name>
</gene>
<dbReference type="InterPro" id="IPR012337">
    <property type="entry name" value="RNaseH-like_sf"/>
</dbReference>
<feature type="region of interest" description="Disordered" evidence="6">
    <location>
        <begin position="1762"/>
        <end position="1796"/>
    </location>
</feature>
<dbReference type="InterPro" id="IPR021109">
    <property type="entry name" value="Peptidase_aspartic_dom_sf"/>
</dbReference>
<dbReference type="CDD" id="cd01647">
    <property type="entry name" value="RT_LTR"/>
    <property type="match status" value="1"/>
</dbReference>
<accession>A0ABQ8L082</accession>
<dbReference type="EC" id="3.1.26.4" evidence="2"/>
<keyword evidence="12" id="KW-1185">Reference proteome</keyword>
<dbReference type="Pfam" id="PF17921">
    <property type="entry name" value="Integrase_H2C2"/>
    <property type="match status" value="1"/>
</dbReference>
<dbReference type="CDD" id="cd09274">
    <property type="entry name" value="RNase_HI_RT_Ty3"/>
    <property type="match status" value="1"/>
</dbReference>
<dbReference type="Pfam" id="PF17919">
    <property type="entry name" value="RT_RNaseH_2"/>
    <property type="match status" value="1"/>
</dbReference>
<evidence type="ECO:0000313" key="11">
    <source>
        <dbReference type="EMBL" id="KAI2644032.1"/>
    </source>
</evidence>
<keyword evidence="3" id="KW-0378">Hydrolase</keyword>
<organism evidence="11 12">
    <name type="scientific">Labeo rohita</name>
    <name type="common">Indian major carp</name>
    <name type="synonym">Cyprinus rohita</name>
    <dbReference type="NCBI Taxonomy" id="84645"/>
    <lineage>
        <taxon>Eukaryota</taxon>
        <taxon>Metazoa</taxon>
        <taxon>Chordata</taxon>
        <taxon>Craniata</taxon>
        <taxon>Vertebrata</taxon>
        <taxon>Euteleostomi</taxon>
        <taxon>Actinopterygii</taxon>
        <taxon>Neopterygii</taxon>
        <taxon>Teleostei</taxon>
        <taxon>Ostariophysi</taxon>
        <taxon>Cypriniformes</taxon>
        <taxon>Cyprinidae</taxon>
        <taxon>Labeoninae</taxon>
        <taxon>Labeonini</taxon>
        <taxon>Labeo</taxon>
    </lineage>
</organism>
<feature type="region of interest" description="Disordered" evidence="6">
    <location>
        <begin position="1634"/>
        <end position="1658"/>
    </location>
</feature>
<dbReference type="InterPro" id="IPR036397">
    <property type="entry name" value="RNaseH_sf"/>
</dbReference>
<evidence type="ECO:0000259" key="9">
    <source>
        <dbReference type="PROSITE" id="PS50878"/>
    </source>
</evidence>
<keyword evidence="5" id="KW-0479">Metal-binding</keyword>
<dbReference type="PANTHER" id="PTHR37984:SF15">
    <property type="entry name" value="INTEGRASE CATALYTIC DOMAIN-CONTAINING PROTEIN"/>
    <property type="match status" value="1"/>
</dbReference>
<name>A0ABQ8L082_LABRO</name>
<dbReference type="SUPFAM" id="SSF50630">
    <property type="entry name" value="Acid proteases"/>
    <property type="match status" value="1"/>
</dbReference>
<dbReference type="PROSITE" id="PS50158">
    <property type="entry name" value="ZF_CCHC"/>
    <property type="match status" value="1"/>
</dbReference>
<dbReference type="InterPro" id="IPR001878">
    <property type="entry name" value="Znf_CCHC"/>
</dbReference>
<comment type="caution">
    <text evidence="11">The sequence shown here is derived from an EMBL/GenBank/DDBJ whole genome shotgun (WGS) entry which is preliminary data.</text>
</comment>
<feature type="domain" description="Reverse transcriptase" evidence="9">
    <location>
        <begin position="689"/>
        <end position="865"/>
    </location>
</feature>
<dbReference type="InterPro" id="IPR001584">
    <property type="entry name" value="Integrase_cat-core"/>
</dbReference>
<feature type="domain" description="Peptidase A2" evidence="8">
    <location>
        <begin position="365"/>
        <end position="406"/>
    </location>
</feature>
<feature type="domain" description="CCHC-type" evidence="7">
    <location>
        <begin position="290"/>
        <end position="303"/>
    </location>
</feature>
<evidence type="ECO:0000256" key="1">
    <source>
        <dbReference type="ARBA" id="ARBA00010879"/>
    </source>
</evidence>
<dbReference type="PANTHER" id="PTHR37984">
    <property type="entry name" value="PROTEIN CBG26694"/>
    <property type="match status" value="1"/>
</dbReference>
<dbReference type="InterPro" id="IPR041577">
    <property type="entry name" value="RT_RNaseH_2"/>
</dbReference>
<feature type="domain" description="Integrase catalytic" evidence="10">
    <location>
        <begin position="1329"/>
        <end position="1486"/>
    </location>
</feature>
<proteinExistence type="inferred from homology"/>
<evidence type="ECO:0000259" key="8">
    <source>
        <dbReference type="PROSITE" id="PS50175"/>
    </source>
</evidence>
<dbReference type="CDD" id="cd00303">
    <property type="entry name" value="retropepsin_like"/>
    <property type="match status" value="1"/>
</dbReference>
<keyword evidence="5" id="KW-0863">Zinc-finger</keyword>
<dbReference type="Gene3D" id="3.10.10.10">
    <property type="entry name" value="HIV Type 1 Reverse Transcriptase, subunit A, domain 1"/>
    <property type="match status" value="1"/>
</dbReference>
<feature type="compositionally biased region" description="Acidic residues" evidence="6">
    <location>
        <begin position="1647"/>
        <end position="1658"/>
    </location>
</feature>
<dbReference type="PROSITE" id="PS50878">
    <property type="entry name" value="RT_POL"/>
    <property type="match status" value="1"/>
</dbReference>
<reference evidence="11 12" key="1">
    <citation type="submission" date="2022-01" db="EMBL/GenBank/DDBJ databases">
        <title>A high-quality chromosome-level genome assembly of rohu carp, Labeo rohita.</title>
        <authorList>
            <person name="Arick M.A. II"/>
            <person name="Hsu C.-Y."/>
            <person name="Magbanua Z."/>
            <person name="Pechanova O."/>
            <person name="Grover C."/>
            <person name="Miller E."/>
            <person name="Thrash A."/>
            <person name="Ezzel L."/>
            <person name="Alam S."/>
            <person name="Benzie J."/>
            <person name="Hamilton M."/>
            <person name="Karsi A."/>
            <person name="Lawrence M.L."/>
            <person name="Peterson D.G."/>
        </authorList>
    </citation>
    <scope>NUCLEOTIDE SEQUENCE [LARGE SCALE GENOMIC DNA]</scope>
    <source>
        <strain evidence="12">BAU-BD-2019</strain>
        <tissue evidence="11">Blood</tissue>
    </source>
</reference>
<feature type="region of interest" description="Disordered" evidence="6">
    <location>
        <begin position="1093"/>
        <end position="1112"/>
    </location>
</feature>
<dbReference type="InterPro" id="IPR041588">
    <property type="entry name" value="Integrase_H2C2"/>
</dbReference>
<dbReference type="InterPro" id="IPR043502">
    <property type="entry name" value="DNA/RNA_pol_sf"/>
</dbReference>
<sequence length="1834" mass="207490">MHSLAYRYRLGVQTMSTSIKETWRAIEKQICWRKNSQAKAFKVETFVVAQKSRIGMVEGAEDQRSGRDLLMPLRELSYLNQTESAFGVVEDGEELFATFLNLNQNAGEKPSAYLQRLHTLLTRAISRGGASAVDSRKHLLRQFCRGCWDQTMIIGLQLERLKDHPPPFSELLLSVRTEEDKRAAKLDRMKKHLGSAKAAAHAHSMYGIPVNVEPQSEPSLKCQKDETQKLKGEITALKKQVAYLSKKGETKECEVECVRNSKEDAVTGKCLVASSNATSDSNPMPRPWFCFKCGEDGHIAGRCTAPAVGHPGAASLFNRPTLMVHEAGKYARENEGNSGFKDEFLPQGLIGHRCIASVFVEGIECESLLDTGSQVTTVSETFYLTHFPHLPIQPIHALFEVEGAGGQHVPYLGYIQVLITFPCTVIGAEVELSSLVLVVPDCHFNSRVPLLIGTNVLDRLYQQGVEEKGSKFFQNPSASSDYALLFQRVAQNYESGKQSFQVRVPVKNHLTIPARQKICIPGQVRIKRSISTALFVLEQPETFPLPGGLLVENAVVNVPYRACSKIPVTLKNMTEHDITLHPKRVIAEMAAAHVLPLKPDVLSCSNHLSSGKLVFNLNDSPIPEEWKKRISDKLNSLPEVFAVDELSYGHTTAVKHHIRLQDETPFKERPRPIHPSDREAVRQHLRELLDAKIIRESESPFASPIVLVRKKNGQIRLCVDYRKLNMRTIKDAYALPNIEETFSALSGAKWFSVMDLKSGYYQVEVADEDKHKTAFVCPLGFFEFNRLPQGVTNAPSTFMEKCVGDLHLSEVLVFLDDLIVFSKTLEEHETRLMKVLNRLKEFGLKLSPDKCQFFKSSLKYLGHIVDADGVHTDPEKISALKDRPCPSTRRELKCFLGFAGYYRRFVEGYSKITKPLNCLTAGYNSPRKRGKIYKREKPNTPVNPNFPFGEEWTVECESAFRTLIDKLTSAPILAFANPQLPYVLHTDACREGLGAALYQEQEGKLRVIAYASRGLSKSERNYPTHKLEYLALKWAVCEKFSDYLYGTEFTVLTDNNPLTYVLTTAKLDAAGHRWLAQLSTYRFNIKYRAGSANKDADGLSRRPQSSPEEDDAFLEEERAIEDLKRRLCEETEIISTETLFALSDRHSVVLSSEVSDAPEVLRAESLALNASSVPESFACPGYETIPGMTRDDWYRAQREDSSLKRIISFVELDQKPNFRQTKLEPLEVKLLLREWNRLELQDGVLYRKWTTHRAVLHQIVLPQQCRERALKGVHDEVGHLGYERALDLARARFFWPKMARDIEDRCRTCERCFRSKANPQKAAPMESIQTTFPLELVCMDYLSLEPDNRDIRNILVITDHFTKFAVAIPTKDQKAKTIAKAFWENFIVHYGFPSRLLSDQGRDFESHTVRELCALIGADKVRTTPYHPRGNPVERFNRTLLSMLGTLEEKDKHHWRDFVKPLVHAYNCTRNDTTGYSPYELMFGRQAKLPIDLAFGINPPGERPKTHSEYVKKLRERLQESYELASDNSRKMSEKNKARFDLKVRAAELMPGDRVLVRNLSVRGKHKLADRWEKMVHTVVKRISDGPVYVVKPEKSSGPYRTLHRDLLLPCGFLPASPEEQMPETTLNVNRKHKMRTRASTEVREGDECEEQSSDEEEGYFQIPIPEIVTRSPLIKRVDDRSPNSNNVPVKSSDQLNPHAVEFAPRTLPMPRSESNQPVVEPTREAFEIVTGGAPVLPVSESVEIENDPDYVTIEIPEEMVPDSGAESPELSHSSVDTESVPLRRSGRERRPPKTLEYEELGKPILLALTSFFDSLGNILAASLVNTHAGTHAV</sequence>
<dbReference type="Gene3D" id="3.30.420.10">
    <property type="entry name" value="Ribonuclease H-like superfamily/Ribonuclease H"/>
    <property type="match status" value="1"/>
</dbReference>
<dbReference type="InterPro" id="IPR001995">
    <property type="entry name" value="Peptidase_A2_cat"/>
</dbReference>
<evidence type="ECO:0000256" key="4">
    <source>
        <dbReference type="ARBA" id="ARBA00039658"/>
    </source>
</evidence>
<comment type="similarity">
    <text evidence="1">Belongs to the beta type-B retroviral polymerase family. HERV class-II K(HML-2) pol subfamily.</text>
</comment>
<evidence type="ECO:0000259" key="7">
    <source>
        <dbReference type="PROSITE" id="PS50158"/>
    </source>
</evidence>
<keyword evidence="5" id="KW-0862">Zinc</keyword>
<dbReference type="InterPro" id="IPR048270">
    <property type="entry name" value="PNMA_C"/>
</dbReference>
<evidence type="ECO:0000259" key="10">
    <source>
        <dbReference type="PROSITE" id="PS50994"/>
    </source>
</evidence>
<dbReference type="InterPro" id="IPR043128">
    <property type="entry name" value="Rev_trsase/Diguanyl_cyclase"/>
</dbReference>
<evidence type="ECO:0000256" key="6">
    <source>
        <dbReference type="SAM" id="MobiDB-lite"/>
    </source>
</evidence>
<dbReference type="PROSITE" id="PS50175">
    <property type="entry name" value="ASP_PROT_RETROV"/>
    <property type="match status" value="1"/>
</dbReference>
<dbReference type="EMBL" id="JACTAM010002654">
    <property type="protein sequence ID" value="KAI2644032.1"/>
    <property type="molecule type" value="Genomic_DNA"/>
</dbReference>
<evidence type="ECO:0000256" key="5">
    <source>
        <dbReference type="PROSITE-ProRule" id="PRU00047"/>
    </source>
</evidence>
<evidence type="ECO:0000256" key="2">
    <source>
        <dbReference type="ARBA" id="ARBA00012180"/>
    </source>
</evidence>
<dbReference type="Gene3D" id="1.10.340.70">
    <property type="match status" value="1"/>
</dbReference>
<dbReference type="Gene3D" id="3.10.20.370">
    <property type="match status" value="1"/>
</dbReference>
<dbReference type="Proteomes" id="UP000830375">
    <property type="component" value="Unassembled WGS sequence"/>
</dbReference>
<dbReference type="Pfam" id="PF00665">
    <property type="entry name" value="rve"/>
    <property type="match status" value="1"/>
</dbReference>
<dbReference type="Pfam" id="PF14893">
    <property type="entry name" value="PNMA"/>
    <property type="match status" value="1"/>
</dbReference>
<dbReference type="InterPro" id="IPR000477">
    <property type="entry name" value="RT_dom"/>
</dbReference>
<dbReference type="InterPro" id="IPR050951">
    <property type="entry name" value="Retrovirus_Pol_polyprotein"/>
</dbReference>
<dbReference type="Pfam" id="PF00078">
    <property type="entry name" value="RVT_1"/>
    <property type="match status" value="1"/>
</dbReference>
<dbReference type="PROSITE" id="PS50994">
    <property type="entry name" value="INTEGRASE"/>
    <property type="match status" value="1"/>
</dbReference>
<protein>
    <recommendedName>
        <fullName evidence="4">Gypsy retrotransposon integrase-like protein 1</fullName>
        <ecNumber evidence="2">3.1.26.4</ecNumber>
    </recommendedName>
</protein>
<dbReference type="Gene3D" id="3.30.70.270">
    <property type="match status" value="2"/>
</dbReference>
<dbReference type="SUPFAM" id="SSF56672">
    <property type="entry name" value="DNA/RNA polymerases"/>
    <property type="match status" value="1"/>
</dbReference>